<feature type="domain" description="Type II secretion system protein GspF" evidence="7">
    <location>
        <begin position="100"/>
        <end position="221"/>
    </location>
</feature>
<dbReference type="InterPro" id="IPR056569">
    <property type="entry name" value="ArlJ-like"/>
</dbReference>
<keyword evidence="4 6" id="KW-1133">Transmembrane helix</keyword>
<feature type="transmembrane region" description="Helical" evidence="6">
    <location>
        <begin position="257"/>
        <end position="274"/>
    </location>
</feature>
<dbReference type="EMBL" id="JAGVWF010000061">
    <property type="protein sequence ID" value="MBS3059621.1"/>
    <property type="molecule type" value="Genomic_DNA"/>
</dbReference>
<reference evidence="9" key="2">
    <citation type="submission" date="2021-03" db="EMBL/GenBank/DDBJ databases">
        <authorList>
            <person name="Jaffe A."/>
        </authorList>
    </citation>
    <scope>NUCLEOTIDE SEQUENCE</scope>
    <source>
        <strain evidence="9">RIFCSPHIGHO2_01_FULL_GW2011_AR10_43_9</strain>
    </source>
</reference>
<feature type="transmembrane region" description="Helical" evidence="6">
    <location>
        <begin position="204"/>
        <end position="225"/>
    </location>
</feature>
<name>A0A7J4IRJ4_9ARCH</name>
<reference evidence="8" key="1">
    <citation type="journal article" date="2020" name="bioRxiv">
        <title>A rank-normalized archaeal taxonomy based on genome phylogeny resolves widespread incomplete and uneven classifications.</title>
        <authorList>
            <person name="Rinke C."/>
            <person name="Chuvochina M."/>
            <person name="Mussig A.J."/>
            <person name="Chaumeil P.-A."/>
            <person name="Waite D.W."/>
            <person name="Whitman W.B."/>
            <person name="Parks D.H."/>
            <person name="Hugenholtz P."/>
        </authorList>
    </citation>
    <scope>NUCLEOTIDE SEQUENCE</scope>
    <source>
        <strain evidence="8">UBA10011</strain>
    </source>
</reference>
<protein>
    <submittedName>
        <fullName evidence="8">Type II secretion system F family protein</fullName>
    </submittedName>
</protein>
<evidence type="ECO:0000256" key="3">
    <source>
        <dbReference type="ARBA" id="ARBA00022692"/>
    </source>
</evidence>
<keyword evidence="2" id="KW-1003">Cell membrane</keyword>
<evidence type="ECO:0000313" key="9">
    <source>
        <dbReference type="EMBL" id="MBS3059621.1"/>
    </source>
</evidence>
<feature type="transmembrane region" description="Helical" evidence="6">
    <location>
        <begin position="57"/>
        <end position="77"/>
    </location>
</feature>
<proteinExistence type="predicted"/>
<reference evidence="9" key="3">
    <citation type="submission" date="2021-05" db="EMBL/GenBank/DDBJ databases">
        <title>Protein family content uncovers lineage relationships and bacterial pathway maintenance mechanisms in DPANN archaea.</title>
        <authorList>
            <person name="Castelle C.J."/>
            <person name="Meheust R."/>
            <person name="Jaffe A.L."/>
            <person name="Seitz K."/>
            <person name="Gong X."/>
            <person name="Baker B.J."/>
            <person name="Banfield J.F."/>
        </authorList>
    </citation>
    <scope>NUCLEOTIDE SEQUENCE</scope>
    <source>
        <strain evidence="9">RIFCSPHIGHO2_01_FULL_GW2011_AR10_43_9</strain>
    </source>
</reference>
<gene>
    <name evidence="8" type="ORF">HA237_01640</name>
    <name evidence="9" type="ORF">J4224_04320</name>
</gene>
<evidence type="ECO:0000313" key="10">
    <source>
        <dbReference type="Proteomes" id="UP000577419"/>
    </source>
</evidence>
<evidence type="ECO:0000256" key="6">
    <source>
        <dbReference type="SAM" id="Phobius"/>
    </source>
</evidence>
<evidence type="ECO:0000256" key="5">
    <source>
        <dbReference type="ARBA" id="ARBA00023136"/>
    </source>
</evidence>
<dbReference type="InterPro" id="IPR018076">
    <property type="entry name" value="T2SS_GspF_dom"/>
</dbReference>
<dbReference type="EMBL" id="DUFG01000011">
    <property type="protein sequence ID" value="HIH08052.1"/>
    <property type="molecule type" value="Genomic_DNA"/>
</dbReference>
<dbReference type="PANTHER" id="PTHR35402">
    <property type="entry name" value="INTEGRAL MEMBRANE PROTEIN-RELATED"/>
    <property type="match status" value="1"/>
</dbReference>
<comment type="subcellular location">
    <subcellularLocation>
        <location evidence="1">Cell membrane</location>
        <topology evidence="1">Multi-pass membrane protein</topology>
    </subcellularLocation>
</comment>
<evidence type="ECO:0000259" key="7">
    <source>
        <dbReference type="Pfam" id="PF00482"/>
    </source>
</evidence>
<comment type="caution">
    <text evidence="8">The sequence shown here is derived from an EMBL/GenBank/DDBJ whole genome shotgun (WGS) entry which is preliminary data.</text>
</comment>
<dbReference type="Proteomes" id="UP000577419">
    <property type="component" value="Unassembled WGS sequence"/>
</dbReference>
<keyword evidence="3 6" id="KW-0812">Transmembrane</keyword>
<accession>A0A7J4IRJ4</accession>
<feature type="transmembrane region" description="Helical" evidence="6">
    <location>
        <begin position="281"/>
        <end position="299"/>
    </location>
</feature>
<evidence type="ECO:0000256" key="2">
    <source>
        <dbReference type="ARBA" id="ARBA00022475"/>
    </source>
</evidence>
<sequence>MLEFFEGREWMKEFESVLRQNNYEKGVKGFVRSATVQGAVLFLFTFSALLLTGQNEVYIIVFSFAAFLAPGTLNYLFQLFVFDLRRKKIEELVPDLLLQASMLPAGTSLEKAIERFSKADYGELSREFRRAHESILSGASPEEALEKMNNSNRSKTLERAVNLIVQGINSGSEASHVFKETAEDILETNSILRERSSSMVVEKYTLLLGGGIIVPLILGLLVGMVHELNFNSLAELGIGLPTEQREAVMQAALLANQLYLVEYAIIASVFVAFQESDSKKALLYAAVLLPLSFIAYHAGQMFGI</sequence>
<dbReference type="GO" id="GO:0005886">
    <property type="term" value="C:plasma membrane"/>
    <property type="evidence" value="ECO:0007669"/>
    <property type="project" value="UniProtKB-SubCell"/>
</dbReference>
<evidence type="ECO:0000256" key="1">
    <source>
        <dbReference type="ARBA" id="ARBA00004651"/>
    </source>
</evidence>
<dbReference type="PANTHER" id="PTHR35402:SF1">
    <property type="entry name" value="TYPE II SECRETION SYSTEM PROTEIN GSPF DOMAIN-CONTAINING PROTEIN"/>
    <property type="match status" value="1"/>
</dbReference>
<dbReference type="AlphaFoldDB" id="A0A7J4IRJ4"/>
<dbReference type="Pfam" id="PF00482">
    <property type="entry name" value="T2SSF"/>
    <property type="match status" value="1"/>
</dbReference>
<dbReference type="Proteomes" id="UP000683213">
    <property type="component" value="Unassembled WGS sequence"/>
</dbReference>
<organism evidence="8 10">
    <name type="scientific">Candidatus Iainarchaeum sp</name>
    <dbReference type="NCBI Taxonomy" id="3101447"/>
    <lineage>
        <taxon>Archaea</taxon>
        <taxon>Candidatus Iainarchaeota</taxon>
        <taxon>Candidatus Iainarchaeia</taxon>
        <taxon>Candidatus Iainarchaeales</taxon>
        <taxon>Candidatus Iainarchaeaceae</taxon>
        <taxon>Candidatus Iainarchaeum</taxon>
    </lineage>
</organism>
<keyword evidence="5 6" id="KW-0472">Membrane</keyword>
<evidence type="ECO:0000256" key="4">
    <source>
        <dbReference type="ARBA" id="ARBA00022989"/>
    </source>
</evidence>
<feature type="transmembrane region" description="Helical" evidence="6">
    <location>
        <begin position="29"/>
        <end position="51"/>
    </location>
</feature>
<evidence type="ECO:0000313" key="8">
    <source>
        <dbReference type="EMBL" id="HIH08052.1"/>
    </source>
</evidence>